<protein>
    <submittedName>
        <fullName evidence="5">Glycogen debranching enzyme</fullName>
        <ecNumber evidence="5">3.2.1.-</ecNumber>
    </submittedName>
</protein>
<proteinExistence type="inferred from homology"/>
<dbReference type="EMBL" id="FXXQ01000003">
    <property type="protein sequence ID" value="SMX23237.1"/>
    <property type="molecule type" value="Genomic_DNA"/>
</dbReference>
<comment type="similarity">
    <text evidence="1">Belongs to the glycosyl hydrolase 13 family.</text>
</comment>
<dbReference type="Proteomes" id="UP000201838">
    <property type="component" value="Unassembled WGS sequence"/>
</dbReference>
<keyword evidence="6" id="KW-1185">Reference proteome</keyword>
<dbReference type="InterPro" id="IPR013783">
    <property type="entry name" value="Ig-like_fold"/>
</dbReference>
<name>A0A238IXU7_9RHOB</name>
<dbReference type="InterPro" id="IPR004193">
    <property type="entry name" value="Glyco_hydro_13_N"/>
</dbReference>
<gene>
    <name evidence="5" type="primary">glgX</name>
    <name evidence="5" type="ORF">BOA8489_01341</name>
</gene>
<dbReference type="Gene3D" id="2.60.40.10">
    <property type="entry name" value="Immunoglobulins"/>
    <property type="match status" value="1"/>
</dbReference>
<dbReference type="Gene3D" id="3.20.20.80">
    <property type="entry name" value="Glycosidases"/>
    <property type="match status" value="1"/>
</dbReference>
<dbReference type="GO" id="GO:0004135">
    <property type="term" value="F:amylo-alpha-1,6-glucosidase activity"/>
    <property type="evidence" value="ECO:0007669"/>
    <property type="project" value="InterPro"/>
</dbReference>
<dbReference type="SUPFAM" id="SSF81296">
    <property type="entry name" value="E set domains"/>
    <property type="match status" value="1"/>
</dbReference>
<accession>A0A238IXU7</accession>
<dbReference type="SUPFAM" id="SSF51011">
    <property type="entry name" value="Glycosyl hydrolase domain"/>
    <property type="match status" value="1"/>
</dbReference>
<evidence type="ECO:0000313" key="6">
    <source>
        <dbReference type="Proteomes" id="UP000201838"/>
    </source>
</evidence>
<dbReference type="Gene3D" id="2.60.40.1180">
    <property type="entry name" value="Golgi alpha-mannosidase II"/>
    <property type="match status" value="1"/>
</dbReference>
<dbReference type="InterPro" id="IPR013780">
    <property type="entry name" value="Glyco_hydro_b"/>
</dbReference>
<dbReference type="InterPro" id="IPR014756">
    <property type="entry name" value="Ig_E-set"/>
</dbReference>
<dbReference type="NCBIfam" id="TIGR02100">
    <property type="entry name" value="glgX_debranch"/>
    <property type="match status" value="1"/>
</dbReference>
<evidence type="ECO:0000256" key="3">
    <source>
        <dbReference type="ARBA" id="ARBA00023295"/>
    </source>
</evidence>
<dbReference type="CDD" id="cd11326">
    <property type="entry name" value="AmyAc_Glg_debranch"/>
    <property type="match status" value="1"/>
</dbReference>
<dbReference type="InterPro" id="IPR044505">
    <property type="entry name" value="GlgX_Isoamylase_N_E_set"/>
</dbReference>
<sequence length="692" mass="77014">MSFSIGPGSSARLGATLTENGVNFAVFSDHATQIFVCLFDADGRETKIALPEREGGIFHGEIRGLKAGQLYGLRARGPYRPDEGHRFNVNKLLIDPYARQLTGRPKWDDRIFGYDREAAALDLSFDPRDSASSMPRCIVMEDFDFPPVKRPGTPISDTVIYEGHVRGLTQLHPDIQQKGTFDGLAEPAMLEHLTNLGVTAIELLPVHAFLSEHFLVKQGLTNYWGYQSFGFFAPDPKYLGSGGVAGFRAMVDRFHEAGIEVFLDVVYNHTPEGDEMGPTISFRGLDNASYYLLADDRRQYLNYAGTGNTVNVDHPMVLRMVMDSLRYWVNVMGVDGFRFDLASVLGRTPEGFDRGSGFFDVIRQDPSMAGIKLIAEPWDIGPGGYQLGAYPPPFLEWNDKYRDGVRRFWRGDPGRVADLGERLTGSSKQFDHSRRNATASVNFLTAHDGMPLEDLVSYSTKHNEANGEGGKDGHSEDYSANLGVEGPTEDVSILAARARRKRAMMATLLMSQGTPMLLAGDELGNTQGGNNNAYAQDNETAWIDWLKPDQGFLDFTRRLIAFRRAHPVLRQKLFLHSRERMIDGVEDLFWWREDGAPMETKDWHDPARRVLAVEKRTAAGTPAYAASEYAVLTIFNAGPEVSFQLPSVADGQHWRHDVDSANPDHDRRVVTVETIEIAEQSVSALVLVSAEV</sequence>
<dbReference type="InterPro" id="IPR006047">
    <property type="entry name" value="GH13_cat_dom"/>
</dbReference>
<reference evidence="5 6" key="1">
    <citation type="submission" date="2017-05" db="EMBL/GenBank/DDBJ databases">
        <authorList>
            <person name="Song R."/>
            <person name="Chenine A.L."/>
            <person name="Ruprecht R.M."/>
        </authorList>
    </citation>
    <scope>NUCLEOTIDE SEQUENCE [LARGE SCALE GENOMIC DNA]</scope>
    <source>
        <strain evidence="5 6">CECT 8489</strain>
    </source>
</reference>
<organism evidence="5 6">
    <name type="scientific">Boseongicola aestuarii</name>
    <dbReference type="NCBI Taxonomy" id="1470561"/>
    <lineage>
        <taxon>Bacteria</taxon>
        <taxon>Pseudomonadati</taxon>
        <taxon>Pseudomonadota</taxon>
        <taxon>Alphaproteobacteria</taxon>
        <taxon>Rhodobacterales</taxon>
        <taxon>Paracoccaceae</taxon>
        <taxon>Boseongicola</taxon>
    </lineage>
</organism>
<evidence type="ECO:0000256" key="1">
    <source>
        <dbReference type="ARBA" id="ARBA00008061"/>
    </source>
</evidence>
<dbReference type="RefSeq" id="WP_093973215.1">
    <property type="nucleotide sequence ID" value="NZ_FXXQ01000003.1"/>
</dbReference>
<dbReference type="SUPFAM" id="SSF51445">
    <property type="entry name" value="(Trans)glycosidases"/>
    <property type="match status" value="1"/>
</dbReference>
<dbReference type="AlphaFoldDB" id="A0A238IXU7"/>
<dbReference type="GO" id="GO:0005980">
    <property type="term" value="P:glycogen catabolic process"/>
    <property type="evidence" value="ECO:0007669"/>
    <property type="project" value="InterPro"/>
</dbReference>
<dbReference type="CDD" id="cd02856">
    <property type="entry name" value="E_set_GDE_Isoamylase_N"/>
    <property type="match status" value="1"/>
</dbReference>
<keyword evidence="2 5" id="KW-0378">Hydrolase</keyword>
<dbReference type="EC" id="3.2.1.-" evidence="5"/>
<dbReference type="InterPro" id="IPR011837">
    <property type="entry name" value="Glycogen_debranch_GlgX"/>
</dbReference>
<dbReference type="Pfam" id="PF02922">
    <property type="entry name" value="CBM_48"/>
    <property type="match status" value="1"/>
</dbReference>
<evidence type="ECO:0000313" key="5">
    <source>
        <dbReference type="EMBL" id="SMX23237.1"/>
    </source>
</evidence>
<dbReference type="InterPro" id="IPR017853">
    <property type="entry name" value="GH"/>
</dbReference>
<evidence type="ECO:0000256" key="2">
    <source>
        <dbReference type="ARBA" id="ARBA00022801"/>
    </source>
</evidence>
<dbReference type="OrthoDB" id="3236218at2"/>
<dbReference type="PANTHER" id="PTHR43002">
    <property type="entry name" value="GLYCOGEN DEBRANCHING ENZYME"/>
    <property type="match status" value="1"/>
</dbReference>
<keyword evidence="3 5" id="KW-0326">Glycosidase</keyword>
<dbReference type="Pfam" id="PF00128">
    <property type="entry name" value="Alpha-amylase"/>
    <property type="match status" value="1"/>
</dbReference>
<feature type="domain" description="Glycosyl hydrolase family 13 catalytic" evidence="4">
    <location>
        <begin position="170"/>
        <end position="563"/>
    </location>
</feature>
<evidence type="ECO:0000259" key="4">
    <source>
        <dbReference type="SMART" id="SM00642"/>
    </source>
</evidence>
<dbReference type="SMART" id="SM00642">
    <property type="entry name" value="Aamy"/>
    <property type="match status" value="1"/>
</dbReference>